<organism evidence="2 3">
    <name type="scientific">Colletotrichum liriopes</name>
    <dbReference type="NCBI Taxonomy" id="708192"/>
    <lineage>
        <taxon>Eukaryota</taxon>
        <taxon>Fungi</taxon>
        <taxon>Dikarya</taxon>
        <taxon>Ascomycota</taxon>
        <taxon>Pezizomycotina</taxon>
        <taxon>Sordariomycetes</taxon>
        <taxon>Hypocreomycetidae</taxon>
        <taxon>Glomerellales</taxon>
        <taxon>Glomerellaceae</taxon>
        <taxon>Colletotrichum</taxon>
        <taxon>Colletotrichum spaethianum species complex</taxon>
    </lineage>
</organism>
<accession>A0AA37LYS3</accession>
<evidence type="ECO:0000256" key="1">
    <source>
        <dbReference type="SAM" id="MobiDB-lite"/>
    </source>
</evidence>
<feature type="region of interest" description="Disordered" evidence="1">
    <location>
        <begin position="48"/>
        <end position="69"/>
    </location>
</feature>
<gene>
    <name evidence="2" type="ORF">ColLi_12472</name>
</gene>
<protein>
    <submittedName>
        <fullName evidence="2">Uncharacterized protein</fullName>
    </submittedName>
</protein>
<dbReference type="Proteomes" id="UP001055172">
    <property type="component" value="Unassembled WGS sequence"/>
</dbReference>
<dbReference type="EMBL" id="BPPX01000043">
    <property type="protein sequence ID" value="GJC89634.1"/>
    <property type="molecule type" value="Genomic_DNA"/>
</dbReference>
<dbReference type="AlphaFoldDB" id="A0AA37LYS3"/>
<keyword evidence="3" id="KW-1185">Reference proteome</keyword>
<proteinExistence type="predicted"/>
<sequence>MLDGNTTLAGHDNGLGSSGYSQADGVADLADSVNQGAAQGLVLLQQRFEHKQGQRGPGGINTKNGQYHS</sequence>
<reference evidence="2 3" key="1">
    <citation type="submission" date="2021-07" db="EMBL/GenBank/DDBJ databases">
        <title>Genome data of Colletotrichum spaethianum.</title>
        <authorList>
            <person name="Utami Y.D."/>
            <person name="Hiruma K."/>
        </authorList>
    </citation>
    <scope>NUCLEOTIDE SEQUENCE [LARGE SCALE GENOMIC DNA]</scope>
    <source>
        <strain evidence="2 3">MAFF 242679</strain>
    </source>
</reference>
<feature type="region of interest" description="Disordered" evidence="1">
    <location>
        <begin position="1"/>
        <end position="22"/>
    </location>
</feature>
<comment type="caution">
    <text evidence="2">The sequence shown here is derived from an EMBL/GenBank/DDBJ whole genome shotgun (WGS) entry which is preliminary data.</text>
</comment>
<evidence type="ECO:0000313" key="2">
    <source>
        <dbReference type="EMBL" id="GJC89634.1"/>
    </source>
</evidence>
<evidence type="ECO:0000313" key="3">
    <source>
        <dbReference type="Proteomes" id="UP001055172"/>
    </source>
</evidence>
<name>A0AA37LYS3_9PEZI</name>